<name>A0A5B0MKJ1_PUCGR</name>
<accession>A0A5B0MKJ1</accession>
<reference evidence="1 2" key="1">
    <citation type="submission" date="2019-05" db="EMBL/GenBank/DDBJ databases">
        <title>Emergence of the Ug99 lineage of the wheat stem rust pathogen through somatic hybridization.</title>
        <authorList>
            <person name="Li F."/>
            <person name="Upadhyaya N.M."/>
            <person name="Sperschneider J."/>
            <person name="Matny O."/>
            <person name="Nguyen-Phuc H."/>
            <person name="Mago R."/>
            <person name="Raley C."/>
            <person name="Miller M.E."/>
            <person name="Silverstein K.A.T."/>
            <person name="Henningsen E."/>
            <person name="Hirsch C.D."/>
            <person name="Visser B."/>
            <person name="Pretorius Z.A."/>
            <person name="Steffenson B.J."/>
            <person name="Schwessinger B."/>
            <person name="Dodds P.N."/>
            <person name="Figueroa M."/>
        </authorList>
    </citation>
    <scope>NUCLEOTIDE SEQUENCE [LARGE SCALE GENOMIC DNA]</scope>
    <source>
        <strain evidence="1">21-0</strain>
    </source>
</reference>
<proteinExistence type="predicted"/>
<dbReference type="EMBL" id="VSWC01000145">
    <property type="protein sequence ID" value="KAA1076330.1"/>
    <property type="molecule type" value="Genomic_DNA"/>
</dbReference>
<evidence type="ECO:0000313" key="1">
    <source>
        <dbReference type="EMBL" id="KAA1076330.1"/>
    </source>
</evidence>
<protein>
    <submittedName>
        <fullName evidence="1">Uncharacterized protein</fullName>
    </submittedName>
</protein>
<organism evidence="1 2">
    <name type="scientific">Puccinia graminis f. sp. tritici</name>
    <dbReference type="NCBI Taxonomy" id="56615"/>
    <lineage>
        <taxon>Eukaryota</taxon>
        <taxon>Fungi</taxon>
        <taxon>Dikarya</taxon>
        <taxon>Basidiomycota</taxon>
        <taxon>Pucciniomycotina</taxon>
        <taxon>Pucciniomycetes</taxon>
        <taxon>Pucciniales</taxon>
        <taxon>Pucciniaceae</taxon>
        <taxon>Puccinia</taxon>
    </lineage>
</organism>
<evidence type="ECO:0000313" key="2">
    <source>
        <dbReference type="Proteomes" id="UP000324748"/>
    </source>
</evidence>
<gene>
    <name evidence="1" type="ORF">PGT21_002775</name>
</gene>
<sequence>MRPGFPFAMDIFLTDFGQYKSLLVMSIYFQFLRTGSLKFIPLHFPLPSLRFFEPSPAMKIFKLNAFATLQPEIVERTELAIEHEVSRFSKRIFIWTTEESCKEHGNHSELSVIVPLDYIRRSTLYRIGDNRRHFYLSTREIDLWDEIRRPSVTFGRLPTWIAKLEDNIQDRERVRMLVERIKKALGEVVKDRSGPADGWCSKDWVVKFIKDEEEHGEFCRGRLGCVRKTVVERV</sequence>
<comment type="caution">
    <text evidence="1">The sequence shown here is derived from an EMBL/GenBank/DDBJ whole genome shotgun (WGS) entry which is preliminary data.</text>
</comment>
<dbReference type="OrthoDB" id="2495937at2759"/>
<dbReference type="AlphaFoldDB" id="A0A5B0MKJ1"/>
<keyword evidence="2" id="KW-1185">Reference proteome</keyword>
<dbReference type="Proteomes" id="UP000324748">
    <property type="component" value="Unassembled WGS sequence"/>
</dbReference>